<dbReference type="SUPFAM" id="SSF46955">
    <property type="entry name" value="Putative DNA-binding domain"/>
    <property type="match status" value="1"/>
</dbReference>
<dbReference type="OrthoDB" id="7410529at2"/>
<feature type="compositionally biased region" description="Basic and acidic residues" evidence="2">
    <location>
        <begin position="10"/>
        <end position="19"/>
    </location>
</feature>
<dbReference type="PANTHER" id="PTHR30204:SF3">
    <property type="entry name" value="HTH MERR-TYPE DOMAIN-CONTAINING PROTEIN"/>
    <property type="match status" value="1"/>
</dbReference>
<dbReference type="GO" id="GO:0003677">
    <property type="term" value="F:DNA binding"/>
    <property type="evidence" value="ECO:0007669"/>
    <property type="project" value="UniProtKB-KW"/>
</dbReference>
<dbReference type="SMART" id="SM00422">
    <property type="entry name" value="HTH_MERR"/>
    <property type="match status" value="1"/>
</dbReference>
<dbReference type="AlphaFoldDB" id="A0A4S8N0Y4"/>
<feature type="region of interest" description="Disordered" evidence="2">
    <location>
        <begin position="1"/>
        <end position="51"/>
    </location>
</feature>
<dbReference type="PANTHER" id="PTHR30204">
    <property type="entry name" value="REDOX-CYCLING DRUG-SENSING TRANSCRIPTIONAL ACTIVATOR SOXR"/>
    <property type="match status" value="1"/>
</dbReference>
<gene>
    <name evidence="4" type="ORF">E9934_15980</name>
</gene>
<proteinExistence type="predicted"/>
<dbReference type="InterPro" id="IPR009061">
    <property type="entry name" value="DNA-bd_dom_put_sf"/>
</dbReference>
<accession>A0A4S8N0Y4</accession>
<protein>
    <submittedName>
        <fullName evidence="4">MerR family transcriptional regulator</fullName>
    </submittedName>
</protein>
<organism evidence="4 5">
    <name type="scientific">Nocardioides caeni</name>
    <dbReference type="NCBI Taxonomy" id="574700"/>
    <lineage>
        <taxon>Bacteria</taxon>
        <taxon>Bacillati</taxon>
        <taxon>Actinomycetota</taxon>
        <taxon>Actinomycetes</taxon>
        <taxon>Propionibacteriales</taxon>
        <taxon>Nocardioidaceae</taxon>
        <taxon>Nocardioides</taxon>
    </lineage>
</organism>
<dbReference type="Proteomes" id="UP000307087">
    <property type="component" value="Unassembled WGS sequence"/>
</dbReference>
<dbReference type="Gene3D" id="1.10.1660.10">
    <property type="match status" value="1"/>
</dbReference>
<evidence type="ECO:0000313" key="5">
    <source>
        <dbReference type="Proteomes" id="UP000307087"/>
    </source>
</evidence>
<dbReference type="GO" id="GO:0003700">
    <property type="term" value="F:DNA-binding transcription factor activity"/>
    <property type="evidence" value="ECO:0007669"/>
    <property type="project" value="InterPro"/>
</dbReference>
<keyword evidence="5" id="KW-1185">Reference proteome</keyword>
<comment type="caution">
    <text evidence="4">The sequence shown here is derived from an EMBL/GenBank/DDBJ whole genome shotgun (WGS) entry which is preliminary data.</text>
</comment>
<reference evidence="4 5" key="1">
    <citation type="journal article" date="2009" name="Int. J. Syst. Evol. Microbiol.">
        <title>Nocardioides caeni sp. nov., isolated from wastewater.</title>
        <authorList>
            <person name="Yoon J.H."/>
            <person name="Kang S.J."/>
            <person name="Park S."/>
            <person name="Kim W."/>
            <person name="Oh T.K."/>
        </authorList>
    </citation>
    <scope>NUCLEOTIDE SEQUENCE [LARGE SCALE GENOMIC DNA]</scope>
    <source>
        <strain evidence="4 5">DSM 23134</strain>
    </source>
</reference>
<dbReference type="InterPro" id="IPR047057">
    <property type="entry name" value="MerR_fam"/>
</dbReference>
<evidence type="ECO:0000256" key="2">
    <source>
        <dbReference type="SAM" id="MobiDB-lite"/>
    </source>
</evidence>
<name>A0A4S8N0Y4_9ACTN</name>
<dbReference type="InterPro" id="IPR000551">
    <property type="entry name" value="MerR-type_HTH_dom"/>
</dbReference>
<feature type="region of interest" description="Disordered" evidence="2">
    <location>
        <begin position="205"/>
        <end position="234"/>
    </location>
</feature>
<feature type="domain" description="HTH merR-type" evidence="3">
    <location>
        <begin position="83"/>
        <end position="146"/>
    </location>
</feature>
<evidence type="ECO:0000313" key="4">
    <source>
        <dbReference type="EMBL" id="THV09433.1"/>
    </source>
</evidence>
<dbReference type="Pfam" id="PF13411">
    <property type="entry name" value="MerR_1"/>
    <property type="match status" value="1"/>
</dbReference>
<evidence type="ECO:0000256" key="1">
    <source>
        <dbReference type="ARBA" id="ARBA00023125"/>
    </source>
</evidence>
<sequence length="234" mass="25434">MSLTHLSARPYREESNHNRETRRHQHREAPHRGGPVNEQQPEKVGQDTAAATAAAEEQGLLFTDDVSPLPSDLGYRGPTACNAAGITYRQLDYWARTGLIEPSVRGAKGSGSQRLYSFRDILILKIIKRLLDAGISLQNIRTAVSHLRERGTDDLTQVTLMSDGASVYECTSNDEVIDLLQGGQGVFGIAIGGVWREIEGTLAQLPSESASDEEPTETIAGDELAARRAARNVG</sequence>
<evidence type="ECO:0000259" key="3">
    <source>
        <dbReference type="PROSITE" id="PS50937"/>
    </source>
</evidence>
<keyword evidence="1" id="KW-0238">DNA-binding</keyword>
<dbReference type="PROSITE" id="PS50937">
    <property type="entry name" value="HTH_MERR_2"/>
    <property type="match status" value="1"/>
</dbReference>
<dbReference type="EMBL" id="STGW01000013">
    <property type="protein sequence ID" value="THV09433.1"/>
    <property type="molecule type" value="Genomic_DNA"/>
</dbReference>